<reference evidence="3 4" key="1">
    <citation type="submission" date="2018-03" db="EMBL/GenBank/DDBJ databases">
        <title>Comparative genomics illustrates the genes involved in a hyperalkaliphilic mechanisms of Serpentinomonas isolated from highly-alkaline calcium-rich serpentinized springs.</title>
        <authorList>
            <person name="Suzuki S."/>
            <person name="Ishii S."/>
            <person name="Walworth N."/>
            <person name="Bird L."/>
            <person name="Kuenen J.G."/>
            <person name="Nealson K.H."/>
        </authorList>
    </citation>
    <scope>NUCLEOTIDE SEQUENCE [LARGE SCALE GENOMIC DNA]</scope>
    <source>
        <strain evidence="3 4">83</strain>
    </source>
</reference>
<organism evidence="3 4">
    <name type="scientific">Malikia spinosa</name>
    <dbReference type="NCBI Taxonomy" id="86180"/>
    <lineage>
        <taxon>Bacteria</taxon>
        <taxon>Pseudomonadati</taxon>
        <taxon>Pseudomonadota</taxon>
        <taxon>Betaproteobacteria</taxon>
        <taxon>Burkholderiales</taxon>
        <taxon>Comamonadaceae</taxon>
        <taxon>Malikia</taxon>
    </lineage>
</organism>
<evidence type="ECO:0000256" key="1">
    <source>
        <dbReference type="SAM" id="MobiDB-lite"/>
    </source>
</evidence>
<dbReference type="EMBL" id="VYSB01000002">
    <property type="protein sequence ID" value="MYZ51254.1"/>
    <property type="molecule type" value="Genomic_DNA"/>
</dbReference>
<evidence type="ECO:0000313" key="4">
    <source>
        <dbReference type="Proteomes" id="UP000238326"/>
    </source>
</evidence>
<dbReference type="OrthoDB" id="9916604at2"/>
<protein>
    <submittedName>
        <fullName evidence="3">Uncharacterized protein</fullName>
    </submittedName>
</protein>
<accession>A0A2S9KCM0</accession>
<evidence type="ECO:0000313" key="3">
    <source>
        <dbReference type="EMBL" id="PRD68209.1"/>
    </source>
</evidence>
<proteinExistence type="predicted"/>
<gene>
    <name evidence="3" type="ORF">C6P61_12530</name>
    <name evidence="2" type="ORF">F5985_03645</name>
</gene>
<dbReference type="RefSeq" id="WP_105730266.1">
    <property type="nucleotide sequence ID" value="NZ_DAIPCI010000027.1"/>
</dbReference>
<name>A0A2S9KCM0_9BURK</name>
<dbReference type="AlphaFoldDB" id="A0A2S9KCM0"/>
<feature type="compositionally biased region" description="Basic and acidic residues" evidence="1">
    <location>
        <begin position="1"/>
        <end position="11"/>
    </location>
</feature>
<keyword evidence="4" id="KW-1185">Reference proteome</keyword>
<sequence length="68" mass="7179">MADNKKPKSDTDNASATPDVGNASDSADVGNASGTADVPPPDDDPLSDANLDRMNNTGTTWGRYRNRR</sequence>
<dbReference type="EMBL" id="PVLR01000036">
    <property type="protein sequence ID" value="PRD68209.1"/>
    <property type="molecule type" value="Genomic_DNA"/>
</dbReference>
<evidence type="ECO:0000313" key="2">
    <source>
        <dbReference type="EMBL" id="MYZ51254.1"/>
    </source>
</evidence>
<reference evidence="2 5" key="2">
    <citation type="submission" date="2019-09" db="EMBL/GenBank/DDBJ databases">
        <title>Identification of Malikia spinosa a prominent benzene-, toluene-, and ethylbenzene-degrading bacterium: enrichment, isolation and whole genome sequencing.</title>
        <authorList>
            <person name="Tancsics A."/>
            <person name="Revesz F."/>
            <person name="Kriszt B."/>
        </authorList>
    </citation>
    <scope>NUCLEOTIDE SEQUENCE [LARGE SCALE GENOMIC DNA]</scope>
    <source>
        <strain evidence="2 5">AB6</strain>
    </source>
</reference>
<evidence type="ECO:0000313" key="5">
    <source>
        <dbReference type="Proteomes" id="UP000481947"/>
    </source>
</evidence>
<comment type="caution">
    <text evidence="3">The sequence shown here is derived from an EMBL/GenBank/DDBJ whole genome shotgun (WGS) entry which is preliminary data.</text>
</comment>
<dbReference type="Proteomes" id="UP000481947">
    <property type="component" value="Unassembled WGS sequence"/>
</dbReference>
<feature type="region of interest" description="Disordered" evidence="1">
    <location>
        <begin position="1"/>
        <end position="68"/>
    </location>
</feature>
<dbReference type="Proteomes" id="UP000238326">
    <property type="component" value="Unassembled WGS sequence"/>
</dbReference>